<evidence type="ECO:0000313" key="3">
    <source>
        <dbReference type="Proteomes" id="UP001165367"/>
    </source>
</evidence>
<feature type="transmembrane region" description="Helical" evidence="1">
    <location>
        <begin position="86"/>
        <end position="110"/>
    </location>
</feature>
<feature type="transmembrane region" description="Helical" evidence="1">
    <location>
        <begin position="42"/>
        <end position="65"/>
    </location>
</feature>
<keyword evidence="1" id="KW-0812">Transmembrane</keyword>
<organism evidence="2 3">
    <name type="scientific">Terrimonas ginsenosidimutans</name>
    <dbReference type="NCBI Taxonomy" id="2908004"/>
    <lineage>
        <taxon>Bacteria</taxon>
        <taxon>Pseudomonadati</taxon>
        <taxon>Bacteroidota</taxon>
        <taxon>Chitinophagia</taxon>
        <taxon>Chitinophagales</taxon>
        <taxon>Chitinophagaceae</taxon>
        <taxon>Terrimonas</taxon>
    </lineage>
</organism>
<dbReference type="Proteomes" id="UP001165367">
    <property type="component" value="Unassembled WGS sequence"/>
</dbReference>
<gene>
    <name evidence="2" type="ORF">LZZ85_20355</name>
</gene>
<sequence>MKFLTALLLTALLSFVGGLYAPWWSLALMSFLVAVLVAQRPGKAFLAGFLALFLLWGCVALWLDVRNKGLLSARIGELLGLGSSSILLILVTALIGGLVAGFAALTGSYLRSPKRTTSFR</sequence>
<keyword evidence="1" id="KW-0472">Membrane</keyword>
<keyword evidence="1" id="KW-1133">Transmembrane helix</keyword>
<accession>A0ABS9KWJ9</accession>
<evidence type="ECO:0000313" key="2">
    <source>
        <dbReference type="EMBL" id="MCG2616663.1"/>
    </source>
</evidence>
<dbReference type="EMBL" id="JAKLTR010000014">
    <property type="protein sequence ID" value="MCG2616663.1"/>
    <property type="molecule type" value="Genomic_DNA"/>
</dbReference>
<proteinExistence type="predicted"/>
<reference evidence="2" key="1">
    <citation type="submission" date="2022-01" db="EMBL/GenBank/DDBJ databases">
        <authorList>
            <person name="Jo J.-H."/>
            <person name="Im W.-T."/>
        </authorList>
    </citation>
    <scope>NUCLEOTIDE SEQUENCE</scope>
    <source>
        <strain evidence="2">NA20</strain>
    </source>
</reference>
<keyword evidence="3" id="KW-1185">Reference proteome</keyword>
<comment type="caution">
    <text evidence="2">The sequence shown here is derived from an EMBL/GenBank/DDBJ whole genome shotgun (WGS) entry which is preliminary data.</text>
</comment>
<name>A0ABS9KWJ9_9BACT</name>
<protein>
    <submittedName>
        <fullName evidence="2">Uncharacterized protein</fullName>
    </submittedName>
</protein>
<dbReference type="RefSeq" id="WP_237875201.1">
    <property type="nucleotide sequence ID" value="NZ_JAKLTR010000014.1"/>
</dbReference>
<evidence type="ECO:0000256" key="1">
    <source>
        <dbReference type="SAM" id="Phobius"/>
    </source>
</evidence>